<evidence type="ECO:0000313" key="3">
    <source>
        <dbReference type="Proteomes" id="UP001479436"/>
    </source>
</evidence>
<evidence type="ECO:0000313" key="2">
    <source>
        <dbReference type="EMBL" id="KAK9762986.1"/>
    </source>
</evidence>
<dbReference type="PANTHER" id="PTHR31389:SF4">
    <property type="entry name" value="LD39211P"/>
    <property type="match status" value="1"/>
</dbReference>
<keyword evidence="1" id="KW-0812">Transmembrane</keyword>
<keyword evidence="3" id="KW-1185">Reference proteome</keyword>
<name>A0ABR2WNG1_9FUNG</name>
<evidence type="ECO:0000256" key="1">
    <source>
        <dbReference type="SAM" id="Phobius"/>
    </source>
</evidence>
<dbReference type="Proteomes" id="UP001479436">
    <property type="component" value="Unassembled WGS sequence"/>
</dbReference>
<gene>
    <name evidence="2" type="ORF">K7432_010742</name>
</gene>
<dbReference type="EMBL" id="JASJQH010000762">
    <property type="protein sequence ID" value="KAK9762986.1"/>
    <property type="molecule type" value="Genomic_DNA"/>
</dbReference>
<comment type="caution">
    <text evidence="2">The sequence shown here is derived from an EMBL/GenBank/DDBJ whole genome shotgun (WGS) entry which is preliminary data.</text>
</comment>
<proteinExistence type="predicted"/>
<feature type="transmembrane region" description="Helical" evidence="1">
    <location>
        <begin position="42"/>
        <end position="63"/>
    </location>
</feature>
<protein>
    <submittedName>
        <fullName evidence="2">Uncharacterized protein</fullName>
    </submittedName>
</protein>
<sequence>MAMKLGHIGYVSIVSADNSYVEEKGRILKVVSSNLSVRLQRALFVLAVFLLGVVTLGISSISVNNPQIEFTIVTAASGNHFCPLQAFIYSLNRSLQLLPLNMKPRILVYDLGLNEEQHTSIFSLASEGMIDELLSFNYSMYPSFWDIKASRGEYAWKVGIIHEVAQKYPGVVLWMDSGNRVFPKFLADVVEHVELQGFYSPPSSGNVGQWMHPGMPQYFGDNIERYAEETNCNGAFVGVNSNNHQVMQSLIEPWFDCAMNKECIAPVGSSRVNHRQDQAALTYLTLNSRYRCSYESFKGLLIHQDKDCERQIASYRTRQQKLSRNSYWS</sequence>
<reference evidence="2 3" key="1">
    <citation type="submission" date="2023-04" db="EMBL/GenBank/DDBJ databases">
        <title>Genome of Basidiobolus ranarum AG-B5.</title>
        <authorList>
            <person name="Stajich J.E."/>
            <person name="Carter-House D."/>
            <person name="Gryganskyi A."/>
        </authorList>
    </citation>
    <scope>NUCLEOTIDE SEQUENCE [LARGE SCALE GENOMIC DNA]</scope>
    <source>
        <strain evidence="2 3">AG-B5</strain>
    </source>
</reference>
<keyword evidence="1" id="KW-1133">Transmembrane helix</keyword>
<keyword evidence="1" id="KW-0472">Membrane</keyword>
<organism evidence="2 3">
    <name type="scientific">Basidiobolus ranarum</name>
    <dbReference type="NCBI Taxonomy" id="34480"/>
    <lineage>
        <taxon>Eukaryota</taxon>
        <taxon>Fungi</taxon>
        <taxon>Fungi incertae sedis</taxon>
        <taxon>Zoopagomycota</taxon>
        <taxon>Entomophthoromycotina</taxon>
        <taxon>Basidiobolomycetes</taxon>
        <taxon>Basidiobolales</taxon>
        <taxon>Basidiobolaceae</taxon>
        <taxon>Basidiobolus</taxon>
    </lineage>
</organism>
<dbReference type="PANTHER" id="PTHR31389">
    <property type="entry name" value="LD39211P"/>
    <property type="match status" value="1"/>
</dbReference>
<accession>A0ABR2WNG1</accession>